<dbReference type="Gene3D" id="3.40.462.20">
    <property type="match status" value="1"/>
</dbReference>
<keyword evidence="7" id="KW-1185">Reference proteome</keyword>
<dbReference type="SUPFAM" id="SSF56176">
    <property type="entry name" value="FAD-binding/transporter-associated domain-like"/>
    <property type="match status" value="1"/>
</dbReference>
<name>A0ABP0CQH3_9PEZI</name>
<dbReference type="PANTHER" id="PTHR42973">
    <property type="entry name" value="BINDING OXIDOREDUCTASE, PUTATIVE (AFU_ORTHOLOGUE AFUA_1G17690)-RELATED"/>
    <property type="match status" value="1"/>
</dbReference>
<dbReference type="Gene3D" id="3.30.465.10">
    <property type="match status" value="1"/>
</dbReference>
<dbReference type="InterPro" id="IPR006093">
    <property type="entry name" value="Oxy_OxRdtase_FAD_BS"/>
</dbReference>
<dbReference type="EMBL" id="CAWUHB010000080">
    <property type="protein sequence ID" value="CAK7234063.1"/>
    <property type="molecule type" value="Genomic_DNA"/>
</dbReference>
<dbReference type="InterPro" id="IPR036318">
    <property type="entry name" value="FAD-bd_PCMH-like_sf"/>
</dbReference>
<dbReference type="PROSITE" id="PS00862">
    <property type="entry name" value="OX2_COVAL_FAD"/>
    <property type="match status" value="1"/>
</dbReference>
<keyword evidence="2" id="KW-0285">Flavoprotein</keyword>
<evidence type="ECO:0000256" key="3">
    <source>
        <dbReference type="ARBA" id="ARBA00022827"/>
    </source>
</evidence>
<dbReference type="InterPro" id="IPR016169">
    <property type="entry name" value="FAD-bd_PCMH_sub2"/>
</dbReference>
<dbReference type="InterPro" id="IPR006094">
    <property type="entry name" value="Oxid_FAD_bind_N"/>
</dbReference>
<reference evidence="6 7" key="1">
    <citation type="submission" date="2024-01" db="EMBL/GenBank/DDBJ databases">
        <authorList>
            <person name="Allen C."/>
            <person name="Tagirdzhanova G."/>
        </authorList>
    </citation>
    <scope>NUCLEOTIDE SEQUENCE [LARGE SCALE GENOMIC DNA]</scope>
</reference>
<accession>A0ABP0CQH3</accession>
<keyword evidence="4" id="KW-0560">Oxidoreductase</keyword>
<evidence type="ECO:0000256" key="4">
    <source>
        <dbReference type="ARBA" id="ARBA00023002"/>
    </source>
</evidence>
<keyword evidence="3" id="KW-0274">FAD</keyword>
<dbReference type="Proteomes" id="UP001642405">
    <property type="component" value="Unassembled WGS sequence"/>
</dbReference>
<evidence type="ECO:0000313" key="7">
    <source>
        <dbReference type="Proteomes" id="UP001642405"/>
    </source>
</evidence>
<comment type="similarity">
    <text evidence="1">Belongs to the oxygen-dependent FAD-linked oxidoreductase family.</text>
</comment>
<sequence>MVLDEEEISVALPGGNVKDHITRWSESYVSLPAVIVTPKTEADIQLSLQYALDNGLRVVDAGGGHGSFVPVTAKTLYLKTEQFKSIDVDETASTVTIGGGVLTGELFTALTTRSFYTMLPNSHAMGVVGAVLGTGNNPFNSLHGLMADNINGARIVTAKDGKISSHDITGTSTNSEECALLSAISGAGLGVIVSMQLKIFRVADLSLDNGNHIWQRRVIYPGFAIRDAAELFVSLLPVQGPAAAVMLFARSPPNSPRPGSPIVIVIGSYYGPAAVAEQLAFAKAIQSPDLAAKSVVAVTEGAPLTTINDATVPFNAVSGSKNIDGTFLHGIDAERIVDLFGQYVSYTEGQPERHMSYTVISAWDKTKAEELGNTAERKDNFVVSRGRSVLQVNTTWSTKVDTASEEAARTFMLKMKEIATRGETGPEIGFPNGLAFPATLCDYYPKNKVEELQAIKALRDPKGLFWSPAMGAQ</sequence>
<organism evidence="6 7">
    <name type="scientific">Sporothrix curviconia</name>
    <dbReference type="NCBI Taxonomy" id="1260050"/>
    <lineage>
        <taxon>Eukaryota</taxon>
        <taxon>Fungi</taxon>
        <taxon>Dikarya</taxon>
        <taxon>Ascomycota</taxon>
        <taxon>Pezizomycotina</taxon>
        <taxon>Sordariomycetes</taxon>
        <taxon>Sordariomycetidae</taxon>
        <taxon>Ophiostomatales</taxon>
        <taxon>Ophiostomataceae</taxon>
        <taxon>Sporothrix</taxon>
    </lineage>
</organism>
<evidence type="ECO:0000313" key="6">
    <source>
        <dbReference type="EMBL" id="CAK7234063.1"/>
    </source>
</evidence>
<evidence type="ECO:0000256" key="2">
    <source>
        <dbReference type="ARBA" id="ARBA00022630"/>
    </source>
</evidence>
<gene>
    <name evidence="6" type="ORF">SCUCBS95973_008807</name>
</gene>
<comment type="caution">
    <text evidence="6">The sequence shown here is derived from an EMBL/GenBank/DDBJ whole genome shotgun (WGS) entry which is preliminary data.</text>
</comment>
<dbReference type="Pfam" id="PF01565">
    <property type="entry name" value="FAD_binding_4"/>
    <property type="match status" value="1"/>
</dbReference>
<proteinExistence type="inferred from homology"/>
<feature type="domain" description="FAD-binding PCMH-type" evidence="5">
    <location>
        <begin position="28"/>
        <end position="202"/>
    </location>
</feature>
<dbReference type="InterPro" id="IPR050416">
    <property type="entry name" value="FAD-linked_Oxidoreductase"/>
</dbReference>
<protein>
    <recommendedName>
        <fullName evidence="5">FAD-binding PCMH-type domain-containing protein</fullName>
    </recommendedName>
</protein>
<dbReference type="InterPro" id="IPR016166">
    <property type="entry name" value="FAD-bd_PCMH"/>
</dbReference>
<evidence type="ECO:0000256" key="1">
    <source>
        <dbReference type="ARBA" id="ARBA00005466"/>
    </source>
</evidence>
<evidence type="ECO:0000259" key="5">
    <source>
        <dbReference type="PROSITE" id="PS51387"/>
    </source>
</evidence>
<dbReference type="PROSITE" id="PS51387">
    <property type="entry name" value="FAD_PCMH"/>
    <property type="match status" value="1"/>
</dbReference>
<dbReference type="PANTHER" id="PTHR42973:SF7">
    <property type="entry name" value="FAD-BINDING PCMH-TYPE DOMAIN-CONTAINING PROTEIN"/>
    <property type="match status" value="1"/>
</dbReference>